<dbReference type="Proteomes" id="UP001165343">
    <property type="component" value="Unassembled WGS sequence"/>
</dbReference>
<proteinExistence type="predicted"/>
<gene>
    <name evidence="7" type="ORF">LZ519_08555</name>
</gene>
<dbReference type="PANTHER" id="PTHR42881:SF13">
    <property type="entry name" value="PROLYL ENDOPEPTIDASE"/>
    <property type="match status" value="1"/>
</dbReference>
<dbReference type="InterPro" id="IPR029058">
    <property type="entry name" value="AB_hydrolase_fold"/>
</dbReference>
<feature type="domain" description="Peptidase S9A N-terminal" evidence="6">
    <location>
        <begin position="27"/>
        <end position="427"/>
    </location>
</feature>
<feature type="chain" id="PRO_5045051818" evidence="4">
    <location>
        <begin position="20"/>
        <end position="717"/>
    </location>
</feature>
<feature type="signal peptide" evidence="4">
    <location>
        <begin position="1"/>
        <end position="19"/>
    </location>
</feature>
<keyword evidence="8" id="KW-1185">Reference proteome</keyword>
<dbReference type="SUPFAM" id="SSF53474">
    <property type="entry name" value="alpha/beta-Hydrolases"/>
    <property type="match status" value="1"/>
</dbReference>
<evidence type="ECO:0000259" key="5">
    <source>
        <dbReference type="Pfam" id="PF00326"/>
    </source>
</evidence>
<comment type="caution">
    <text evidence="7">The sequence shown here is derived from an EMBL/GenBank/DDBJ whole genome shotgun (WGS) entry which is preliminary data.</text>
</comment>
<evidence type="ECO:0000256" key="4">
    <source>
        <dbReference type="SAM" id="SignalP"/>
    </source>
</evidence>
<sequence>MRVALASILLVTLGSAALAAQSAAPDSDPYIWLEDVYGAKPMAWVESHNAKSQAVLEADPHYPKFYSEALAIAQAKDRIPTGRFIGGQVYNFWQDEDHVRGIWRRAPLDSYATGNPAWETVLDLDALATAEKANWVWKGADCVRPAERRCLINLSDGGEDAVTIREFDLPTKAFVKGGFSLPKGKQDASWQDENTLLVSREWKPGELTESGYAYVIKRLKRGQPLSGATEIFRGTKSDVSASTYVLRDAQNNVLPLITEGTDFFHSKTFLIGAKGNRRIAIPEKSQFVEMLDGRVILQTQEEWKPAGSAETFPAGSLLSLNLADLRANPSRLKPQLIYTPGPREAFQDATASKDVLLVSTLDNVSGKMLSFKPGADGTWARSELELPANSTLGVADASNTDDQALLTVTSFLTPPSIWLADAATGTAREIFRQPAKFDASNLVVEQREATSSDGTKIPYFIVHRRDIALNGDNPTLLYAYGGFEVAQTPSYSATTGKLWLENGGVYAVANIRGGGEFGPAWHEAGLSTKRQIIYDDFAAVAKDLIASKVTSPRRLGIRGGSNGGLLMGVEFTQHPELWNAVIIDVPLLDMIRISKIAAGASWEGEYGSVTDPAVRAFWEKTSPYHNLRKDVRYPEPFIFTTTKDDRVGPQHARKFAARMEEMGLPFLYYENTEGGHAAGANLKQQAHTSALEMTYLTRKLMGPQQPAEASIPVAGSK</sequence>
<dbReference type="Pfam" id="PF00326">
    <property type="entry name" value="Peptidase_S9"/>
    <property type="match status" value="1"/>
</dbReference>
<dbReference type="PANTHER" id="PTHR42881">
    <property type="entry name" value="PROLYL ENDOPEPTIDASE"/>
    <property type="match status" value="1"/>
</dbReference>
<protein>
    <submittedName>
        <fullName evidence="7">Prolyl oligopeptidase family serine peptidase</fullName>
    </submittedName>
</protein>
<keyword evidence="3" id="KW-0720">Serine protease</keyword>
<keyword evidence="1" id="KW-0645">Protease</keyword>
<evidence type="ECO:0000313" key="8">
    <source>
        <dbReference type="Proteomes" id="UP001165343"/>
    </source>
</evidence>
<keyword evidence="4" id="KW-0732">Signal</keyword>
<dbReference type="Gene3D" id="2.130.10.120">
    <property type="entry name" value="Prolyl oligopeptidase, N-terminal domain"/>
    <property type="match status" value="1"/>
</dbReference>
<accession>A0ABT0RGJ3</accession>
<evidence type="ECO:0000256" key="2">
    <source>
        <dbReference type="ARBA" id="ARBA00022801"/>
    </source>
</evidence>
<dbReference type="Gene3D" id="3.40.50.1820">
    <property type="entry name" value="alpha/beta hydrolase"/>
    <property type="match status" value="1"/>
</dbReference>
<dbReference type="InterPro" id="IPR001375">
    <property type="entry name" value="Peptidase_S9_cat"/>
</dbReference>
<keyword evidence="2" id="KW-0378">Hydrolase</keyword>
<name>A0ABT0RGJ3_9SPHN</name>
<dbReference type="SUPFAM" id="SSF50993">
    <property type="entry name" value="Peptidase/esterase 'gauge' domain"/>
    <property type="match status" value="1"/>
</dbReference>
<evidence type="ECO:0000256" key="1">
    <source>
        <dbReference type="ARBA" id="ARBA00022670"/>
    </source>
</evidence>
<dbReference type="Pfam" id="PF02897">
    <property type="entry name" value="Peptidase_S9_N"/>
    <property type="match status" value="1"/>
</dbReference>
<dbReference type="InterPro" id="IPR051167">
    <property type="entry name" value="Prolyl_oligopep/macrocyclase"/>
</dbReference>
<reference evidence="7" key="1">
    <citation type="submission" date="2022-05" db="EMBL/GenBank/DDBJ databases">
        <authorList>
            <person name="Jo J.-H."/>
            <person name="Im W.-T."/>
        </authorList>
    </citation>
    <scope>NUCLEOTIDE SEQUENCE</scope>
    <source>
        <strain evidence="7">RG327</strain>
    </source>
</reference>
<dbReference type="InterPro" id="IPR002470">
    <property type="entry name" value="Peptidase_S9A"/>
</dbReference>
<feature type="domain" description="Peptidase S9 prolyl oligopeptidase catalytic" evidence="5">
    <location>
        <begin position="497"/>
        <end position="700"/>
    </location>
</feature>
<organism evidence="7 8">
    <name type="scientific">Sphingomonas anseongensis</name>
    <dbReference type="NCBI Taxonomy" id="2908207"/>
    <lineage>
        <taxon>Bacteria</taxon>
        <taxon>Pseudomonadati</taxon>
        <taxon>Pseudomonadota</taxon>
        <taxon>Alphaproteobacteria</taxon>
        <taxon>Sphingomonadales</taxon>
        <taxon>Sphingomonadaceae</taxon>
        <taxon>Sphingomonas</taxon>
    </lineage>
</organism>
<evidence type="ECO:0000256" key="3">
    <source>
        <dbReference type="ARBA" id="ARBA00022825"/>
    </source>
</evidence>
<dbReference type="InterPro" id="IPR023302">
    <property type="entry name" value="Pept_S9A_N"/>
</dbReference>
<dbReference type="PRINTS" id="PR00862">
    <property type="entry name" value="PROLIGOPTASE"/>
</dbReference>
<dbReference type="EMBL" id="JAMGBC010000001">
    <property type="protein sequence ID" value="MCL6679358.1"/>
    <property type="molecule type" value="Genomic_DNA"/>
</dbReference>
<evidence type="ECO:0000313" key="7">
    <source>
        <dbReference type="EMBL" id="MCL6679358.1"/>
    </source>
</evidence>
<evidence type="ECO:0000259" key="6">
    <source>
        <dbReference type="Pfam" id="PF02897"/>
    </source>
</evidence>